<organism evidence="1 2">
    <name type="scientific">Streptomyces jumonjinensis</name>
    <dbReference type="NCBI Taxonomy" id="1945"/>
    <lineage>
        <taxon>Bacteria</taxon>
        <taxon>Bacillati</taxon>
        <taxon>Actinomycetota</taxon>
        <taxon>Actinomycetes</taxon>
        <taxon>Kitasatosporales</taxon>
        <taxon>Streptomycetaceae</taxon>
        <taxon>Streptomyces</taxon>
    </lineage>
</organism>
<dbReference type="Proteomes" id="UP000419138">
    <property type="component" value="Unassembled WGS sequence"/>
</dbReference>
<name>A0A646KGB9_STRJU</name>
<dbReference type="OrthoDB" id="3855669at2"/>
<dbReference type="RefSeq" id="WP_153522964.1">
    <property type="nucleotide sequence ID" value="NZ_JBEPDZ010000021.1"/>
</dbReference>
<protein>
    <submittedName>
        <fullName evidence="1">Uncharacterized protein</fullName>
    </submittedName>
</protein>
<gene>
    <name evidence="1" type="ORF">FF041_13005</name>
</gene>
<dbReference type="EMBL" id="VCLA01000111">
    <property type="protein sequence ID" value="MQT01110.1"/>
    <property type="molecule type" value="Genomic_DNA"/>
</dbReference>
<reference evidence="1 2" key="1">
    <citation type="submission" date="2019-05" db="EMBL/GenBank/DDBJ databases">
        <title>Comparative genomics and metabolomics analyses of clavulanic acid producing Streptomyces species provides insight into specialized metabolism and evolution of beta-lactam biosynthetic gene clusters.</title>
        <authorList>
            <person name="Moore M.A."/>
            <person name="Cruz-Morales P."/>
            <person name="Barona Gomez F."/>
            <person name="Kapil T."/>
        </authorList>
    </citation>
    <scope>NUCLEOTIDE SEQUENCE [LARGE SCALE GENOMIC DNA]</scope>
    <source>
        <strain evidence="1 2">NRRL 5741</strain>
    </source>
</reference>
<proteinExistence type="predicted"/>
<dbReference type="AlphaFoldDB" id="A0A646KGB9"/>
<keyword evidence="2" id="KW-1185">Reference proteome</keyword>
<comment type="caution">
    <text evidence="1">The sequence shown here is derived from an EMBL/GenBank/DDBJ whole genome shotgun (WGS) entry which is preliminary data.</text>
</comment>
<sequence>MTPTPVGSYAVDTGTGRVGLVMGYEGPYAQLRPPGGGREWDCPPEELRTATPAERIRAVNGYANARSRGEVS</sequence>
<accession>A0A646KGB9</accession>
<evidence type="ECO:0000313" key="2">
    <source>
        <dbReference type="Proteomes" id="UP000419138"/>
    </source>
</evidence>
<evidence type="ECO:0000313" key="1">
    <source>
        <dbReference type="EMBL" id="MQT01110.1"/>
    </source>
</evidence>